<keyword evidence="5" id="KW-1185">Reference proteome</keyword>
<dbReference type="SMART" id="SM00327">
    <property type="entry name" value="VWA"/>
    <property type="match status" value="1"/>
</dbReference>
<feature type="chain" id="PRO_5012577321" description="VWFA domain-containing protein" evidence="2">
    <location>
        <begin position="17"/>
        <end position="619"/>
    </location>
</feature>
<comment type="caution">
    <text evidence="4">The sequence shown here is derived from an EMBL/GenBank/DDBJ whole genome shotgun (WGS) entry which is preliminary data.</text>
</comment>
<proteinExistence type="predicted"/>
<protein>
    <recommendedName>
        <fullName evidence="3">VWFA domain-containing protein</fullName>
    </recommendedName>
</protein>
<dbReference type="AlphaFoldDB" id="A0A1Z5KSS4"/>
<dbReference type="Pfam" id="PF13519">
    <property type="entry name" value="VWA_2"/>
    <property type="match status" value="1"/>
</dbReference>
<dbReference type="GO" id="GO:0005245">
    <property type="term" value="F:voltage-gated calcium channel activity"/>
    <property type="evidence" value="ECO:0007669"/>
    <property type="project" value="TreeGrafter"/>
</dbReference>
<feature type="transmembrane region" description="Helical" evidence="1">
    <location>
        <begin position="558"/>
        <end position="582"/>
    </location>
</feature>
<keyword evidence="2" id="KW-0732">Signal</keyword>
<dbReference type="PANTHER" id="PTHR10166">
    <property type="entry name" value="VOLTAGE-DEPENDENT CALCIUM CHANNEL SUBUNIT ALPHA-2/DELTA-RELATED"/>
    <property type="match status" value="1"/>
</dbReference>
<organism evidence="4 5">
    <name type="scientific">Fistulifera solaris</name>
    <name type="common">Oleaginous diatom</name>
    <dbReference type="NCBI Taxonomy" id="1519565"/>
    <lineage>
        <taxon>Eukaryota</taxon>
        <taxon>Sar</taxon>
        <taxon>Stramenopiles</taxon>
        <taxon>Ochrophyta</taxon>
        <taxon>Bacillariophyta</taxon>
        <taxon>Bacillariophyceae</taxon>
        <taxon>Bacillariophycidae</taxon>
        <taxon>Naviculales</taxon>
        <taxon>Naviculaceae</taxon>
        <taxon>Fistulifera</taxon>
    </lineage>
</organism>
<name>A0A1Z5KSS4_FISSO</name>
<dbReference type="GO" id="GO:0005891">
    <property type="term" value="C:voltage-gated calcium channel complex"/>
    <property type="evidence" value="ECO:0007669"/>
    <property type="project" value="TreeGrafter"/>
</dbReference>
<gene>
    <name evidence="4" type="ORF">FisN_16Hh199</name>
</gene>
<reference evidence="4 5" key="1">
    <citation type="journal article" date="2015" name="Plant Cell">
        <title>Oil accumulation by the oleaginous diatom Fistulifera solaris as revealed by the genome and transcriptome.</title>
        <authorList>
            <person name="Tanaka T."/>
            <person name="Maeda Y."/>
            <person name="Veluchamy A."/>
            <person name="Tanaka M."/>
            <person name="Abida H."/>
            <person name="Marechal E."/>
            <person name="Bowler C."/>
            <person name="Muto M."/>
            <person name="Sunaga Y."/>
            <person name="Tanaka M."/>
            <person name="Yoshino T."/>
            <person name="Taniguchi T."/>
            <person name="Fukuda Y."/>
            <person name="Nemoto M."/>
            <person name="Matsumoto M."/>
            <person name="Wong P.S."/>
            <person name="Aburatani S."/>
            <person name="Fujibuchi W."/>
        </authorList>
    </citation>
    <scope>NUCLEOTIDE SEQUENCE [LARGE SCALE GENOMIC DNA]</scope>
    <source>
        <strain evidence="4 5">JPCC DA0580</strain>
    </source>
</reference>
<evidence type="ECO:0000256" key="2">
    <source>
        <dbReference type="SAM" id="SignalP"/>
    </source>
</evidence>
<keyword evidence="1" id="KW-0812">Transmembrane</keyword>
<dbReference type="OrthoDB" id="202775at2759"/>
<dbReference type="PROSITE" id="PS50234">
    <property type="entry name" value="VWFA"/>
    <property type="match status" value="1"/>
</dbReference>
<feature type="signal peptide" evidence="2">
    <location>
        <begin position="1"/>
        <end position="16"/>
    </location>
</feature>
<dbReference type="InterPro" id="IPR036465">
    <property type="entry name" value="vWFA_dom_sf"/>
</dbReference>
<dbReference type="EMBL" id="BDSP01000289">
    <property type="protein sequence ID" value="GAX29364.1"/>
    <property type="molecule type" value="Genomic_DNA"/>
</dbReference>
<dbReference type="Gene3D" id="3.40.50.410">
    <property type="entry name" value="von Willebrand factor, type A domain"/>
    <property type="match status" value="1"/>
</dbReference>
<keyword evidence="1" id="KW-0472">Membrane</keyword>
<evidence type="ECO:0000313" key="4">
    <source>
        <dbReference type="EMBL" id="GAX29364.1"/>
    </source>
</evidence>
<evidence type="ECO:0000313" key="5">
    <source>
        <dbReference type="Proteomes" id="UP000198406"/>
    </source>
</evidence>
<accession>A0A1Z5KSS4</accession>
<dbReference type="Proteomes" id="UP000198406">
    <property type="component" value="Unassembled WGS sequence"/>
</dbReference>
<sequence length="619" mass="68272">MLKVTLHLLFTSLAFGLNSPRFNQVATKFKEDILEFRDFMESLHLNKRCNETSLKECQFANFDECFAALPNPTCPSGPEFNIPSCGSGEGCPGYVDFTTSVYSIAPGTAESDPLVYETICWTRHMDEWLIQRNERDRAFWEELGVNPGAMYYGSTTGVFRYYPGRRTKNCGAYDPRPRPWSVAPSGPKNLLLVLDKSGSMEGNRMTLMKKAAIRVIETLTMSDRIAIVVFDETASVIAKEGMYLYPANNESKAILIDAITNLEAQGETNFYDAFEKAFDVLDNSHGEELTVNCNSALLFLTDGEMTHPIGTTPENVIDLVTSRLNATSTKIGKPVLFFSYSISEEEEEVHSLPKKLACPLDFGVWSRINREDQIVEALSSYHLLFSLGLGDDENADFVAWVEPYFFVTGNIFGSTISAVVYDRSTSPPTKIGVVGRDIAFEILTEALETDNITEAISELARYSVAVCPALNLPRCVIESYRAFFGGNEARCFPDECSADDFSSTVPKKCFDSSKYTGNLTANSDNKDRSYEEIVCCGSDDGVCLGGGNDDGDDKLTKAMIIGIAFGCVFVVIVALLMLYCCLKRSGYSNRRVVVVRDAVAVPVNPPPIAPSAPTWKSSP</sequence>
<dbReference type="PANTHER" id="PTHR10166:SF37">
    <property type="entry name" value="STOLID, ISOFORM H"/>
    <property type="match status" value="1"/>
</dbReference>
<keyword evidence="1" id="KW-1133">Transmembrane helix</keyword>
<evidence type="ECO:0000256" key="1">
    <source>
        <dbReference type="SAM" id="Phobius"/>
    </source>
</evidence>
<dbReference type="SUPFAM" id="SSF53300">
    <property type="entry name" value="vWA-like"/>
    <property type="match status" value="1"/>
</dbReference>
<dbReference type="InterPro" id="IPR051173">
    <property type="entry name" value="Ca_channel_alpha-2/delta"/>
</dbReference>
<evidence type="ECO:0000259" key="3">
    <source>
        <dbReference type="PROSITE" id="PS50234"/>
    </source>
</evidence>
<feature type="domain" description="VWFA" evidence="3">
    <location>
        <begin position="189"/>
        <end position="387"/>
    </location>
</feature>
<dbReference type="InterPro" id="IPR002035">
    <property type="entry name" value="VWF_A"/>
</dbReference>
<dbReference type="InParanoid" id="A0A1Z5KSS4"/>